<dbReference type="EMBL" id="GEZM01038084">
    <property type="protein sequence ID" value="JAV81786.1"/>
    <property type="molecule type" value="Transcribed_RNA"/>
</dbReference>
<organism evidence="1">
    <name type="scientific">Photinus pyralis</name>
    <name type="common">Common eastern firefly</name>
    <name type="synonym">Lampyris pyralis</name>
    <dbReference type="NCBI Taxonomy" id="7054"/>
    <lineage>
        <taxon>Eukaryota</taxon>
        <taxon>Metazoa</taxon>
        <taxon>Ecdysozoa</taxon>
        <taxon>Arthropoda</taxon>
        <taxon>Hexapoda</taxon>
        <taxon>Insecta</taxon>
        <taxon>Pterygota</taxon>
        <taxon>Neoptera</taxon>
        <taxon>Endopterygota</taxon>
        <taxon>Coleoptera</taxon>
        <taxon>Polyphaga</taxon>
        <taxon>Elateriformia</taxon>
        <taxon>Elateroidea</taxon>
        <taxon>Lampyridae</taxon>
        <taxon>Lampyrinae</taxon>
        <taxon>Photinus</taxon>
    </lineage>
</organism>
<reference evidence="1" key="1">
    <citation type="journal article" date="2016" name="Sci. Rep.">
        <title>Molecular characterization of firefly nuptial gifts: a multi-omics approach sheds light on postcopulatory sexual selection.</title>
        <authorList>
            <person name="Al-Wathiqui N."/>
            <person name="Fallon T.R."/>
            <person name="South A."/>
            <person name="Weng J.K."/>
            <person name="Lewis S.M."/>
        </authorList>
    </citation>
    <scope>NUCLEOTIDE SEQUENCE</scope>
</reference>
<proteinExistence type="predicted"/>
<sequence length="151" mass="17030">MLSPGFSSLSFNSSGQIFSSDILFLRHQCLSLEQRLKQDKFSVWQVYTARVTTDKDGQPQLQSRQWASLETADCTAYKDTCSLDTVYIALTREAPADRPEKPTTYRMRGNIRQGVDMVIVPEEEVAALEAQGSKSTLSWSGKRKYNKCLHG</sequence>
<protein>
    <submittedName>
        <fullName evidence="1">Uncharacterized protein</fullName>
    </submittedName>
</protein>
<accession>A0A1Y1MD48</accession>
<dbReference type="AlphaFoldDB" id="A0A1Y1MD48"/>
<evidence type="ECO:0000313" key="1">
    <source>
        <dbReference type="EMBL" id="JAV81786.1"/>
    </source>
</evidence>
<name>A0A1Y1MD48_PHOPY</name>